<dbReference type="STRING" id="135651.G0PIC9"/>
<keyword evidence="2" id="KW-0251">Elongation factor</keyword>
<dbReference type="EMBL" id="GL380550">
    <property type="protein sequence ID" value="EGT57536.1"/>
    <property type="molecule type" value="Genomic_DNA"/>
</dbReference>
<dbReference type="Gene3D" id="3.30.70.240">
    <property type="match status" value="1"/>
</dbReference>
<dbReference type="SUPFAM" id="SSF54980">
    <property type="entry name" value="EF-G C-terminal domain-like"/>
    <property type="match status" value="1"/>
</dbReference>
<dbReference type="InParanoid" id="G0PIC9"/>
<proteinExistence type="predicted"/>
<dbReference type="GO" id="GO:0003924">
    <property type="term" value="F:GTPase activity"/>
    <property type="evidence" value="ECO:0007669"/>
    <property type="project" value="TreeGrafter"/>
</dbReference>
<keyword evidence="1" id="KW-0547">Nucleotide-binding</keyword>
<dbReference type="eggNOG" id="KOG0465">
    <property type="taxonomic scope" value="Eukaryota"/>
</dbReference>
<sequence>MMRESFEKANWLLLEPIMKVEVTTPAEFQGNVVTSLTQRNALIITTDSTEGYATVICEAPLSDMFGYTSELRSLTEGKGEFSMEYSRYAPTTLEAQERVQAVWRQLHGIADPNKKGKKKKK</sequence>
<evidence type="ECO:0000256" key="2">
    <source>
        <dbReference type="ARBA" id="ARBA00022768"/>
    </source>
</evidence>
<dbReference type="GO" id="GO:0005525">
    <property type="term" value="F:GTP binding"/>
    <property type="evidence" value="ECO:0007669"/>
    <property type="project" value="UniProtKB-KW"/>
</dbReference>
<dbReference type="HOGENOM" id="CLU_002794_9_2_1"/>
<dbReference type="PANTHER" id="PTHR43636:SF2">
    <property type="entry name" value="ELONGATION FACTOR G, MITOCHONDRIAL"/>
    <property type="match status" value="1"/>
</dbReference>
<dbReference type="InterPro" id="IPR035647">
    <property type="entry name" value="EFG_III/V"/>
</dbReference>
<keyword evidence="4" id="KW-0496">Mitochondrion</keyword>
<gene>
    <name evidence="7" type="ORF">CAEBREN_00873</name>
</gene>
<accession>G0PIC9</accession>
<evidence type="ECO:0000313" key="7">
    <source>
        <dbReference type="EMBL" id="EGT57536.1"/>
    </source>
</evidence>
<dbReference type="InterPro" id="IPR000640">
    <property type="entry name" value="EFG_V-like"/>
</dbReference>
<evidence type="ECO:0000256" key="3">
    <source>
        <dbReference type="ARBA" id="ARBA00022917"/>
    </source>
</evidence>
<organism evidence="8">
    <name type="scientific">Caenorhabditis brenneri</name>
    <name type="common">Nematode worm</name>
    <dbReference type="NCBI Taxonomy" id="135651"/>
    <lineage>
        <taxon>Eukaryota</taxon>
        <taxon>Metazoa</taxon>
        <taxon>Ecdysozoa</taxon>
        <taxon>Nematoda</taxon>
        <taxon>Chromadorea</taxon>
        <taxon>Rhabditida</taxon>
        <taxon>Rhabditina</taxon>
        <taxon>Rhabditomorpha</taxon>
        <taxon>Rhabditoidea</taxon>
        <taxon>Rhabditidae</taxon>
        <taxon>Peloderinae</taxon>
        <taxon>Caenorhabditis</taxon>
    </lineage>
</organism>
<dbReference type="GO" id="GO:0003746">
    <property type="term" value="F:translation elongation factor activity"/>
    <property type="evidence" value="ECO:0007669"/>
    <property type="project" value="UniProtKB-KW"/>
</dbReference>
<protein>
    <recommendedName>
        <fullName evidence="6">Elongation factor EFG domain-containing protein</fullName>
    </recommendedName>
</protein>
<evidence type="ECO:0000259" key="6">
    <source>
        <dbReference type="SMART" id="SM00838"/>
    </source>
</evidence>
<dbReference type="Proteomes" id="UP000008068">
    <property type="component" value="Unassembled WGS sequence"/>
</dbReference>
<dbReference type="Pfam" id="PF00679">
    <property type="entry name" value="EFG_C"/>
    <property type="match status" value="1"/>
</dbReference>
<reference evidence="8" key="1">
    <citation type="submission" date="2011-07" db="EMBL/GenBank/DDBJ databases">
        <authorList>
            <consortium name="Caenorhabditis brenneri Sequencing and Analysis Consortium"/>
            <person name="Wilson R.K."/>
        </authorList>
    </citation>
    <scope>NUCLEOTIDE SEQUENCE [LARGE SCALE GENOMIC DNA]</scope>
    <source>
        <strain evidence="8">PB2801</strain>
    </source>
</reference>
<dbReference type="FunFam" id="3.30.70.240:FF:000001">
    <property type="entry name" value="Elongation factor G"/>
    <property type="match status" value="1"/>
</dbReference>
<dbReference type="OrthoDB" id="198619at2759"/>
<evidence type="ECO:0000256" key="1">
    <source>
        <dbReference type="ARBA" id="ARBA00022741"/>
    </source>
</evidence>
<dbReference type="GO" id="GO:0005739">
    <property type="term" value="C:mitochondrion"/>
    <property type="evidence" value="ECO:0007669"/>
    <property type="project" value="TreeGrafter"/>
</dbReference>
<keyword evidence="5" id="KW-0342">GTP-binding</keyword>
<dbReference type="GO" id="GO:0070125">
    <property type="term" value="P:mitochondrial translational elongation"/>
    <property type="evidence" value="ECO:0007669"/>
    <property type="project" value="TreeGrafter"/>
</dbReference>
<evidence type="ECO:0000256" key="4">
    <source>
        <dbReference type="ARBA" id="ARBA00023128"/>
    </source>
</evidence>
<evidence type="ECO:0000256" key="5">
    <source>
        <dbReference type="ARBA" id="ARBA00023134"/>
    </source>
</evidence>
<dbReference type="PANTHER" id="PTHR43636">
    <property type="entry name" value="ELONGATION FACTOR G, MITOCHONDRIAL"/>
    <property type="match status" value="1"/>
</dbReference>
<feature type="domain" description="Elongation factor EFG" evidence="6">
    <location>
        <begin position="12"/>
        <end position="99"/>
    </location>
</feature>
<keyword evidence="8" id="KW-1185">Reference proteome</keyword>
<keyword evidence="3" id="KW-0648">Protein biosynthesis</keyword>
<dbReference type="AlphaFoldDB" id="G0PIC9"/>
<evidence type="ECO:0000313" key="8">
    <source>
        <dbReference type="Proteomes" id="UP000008068"/>
    </source>
</evidence>
<name>G0PIC9_CAEBE</name>
<dbReference type="SMART" id="SM00838">
    <property type="entry name" value="EFG_C"/>
    <property type="match status" value="1"/>
</dbReference>